<comment type="similarity">
    <text evidence="2 10">Belongs to the ROT1 family.</text>
</comment>
<evidence type="ECO:0000256" key="2">
    <source>
        <dbReference type="ARBA" id="ARBA00007149"/>
    </source>
</evidence>
<comment type="function">
    <text evidence="9 10">Required for normal levels of the cell wall 1,6-beta-glucan. Involved in a protein folding machinery chaperoning proteins acting in various physiological processes including cell wall synthesis and lysis of autophagic bodies.</text>
</comment>
<dbReference type="PANTHER" id="PTHR28090">
    <property type="entry name" value="PROTEIN ROT1"/>
    <property type="match status" value="1"/>
</dbReference>
<keyword evidence="5 13" id="KW-0732">Signal</keyword>
<dbReference type="PANTHER" id="PTHR28090:SF1">
    <property type="entry name" value="PROTEIN ROT1"/>
    <property type="match status" value="1"/>
</dbReference>
<feature type="transmembrane region" description="Helical" evidence="12">
    <location>
        <begin position="232"/>
        <end position="250"/>
    </location>
</feature>
<evidence type="ECO:0000313" key="15">
    <source>
        <dbReference type="EMBL" id="TKX24718.1"/>
    </source>
</evidence>
<reference evidence="15 17" key="2">
    <citation type="submission" date="2018-02" db="EMBL/GenBank/DDBJ databases">
        <title>Draft genome sequences of Elsinoe sp., causing black scab on jojoba.</title>
        <authorList>
            <person name="Stodart B."/>
            <person name="Jeffress S."/>
            <person name="Ash G."/>
            <person name="Arun Chinnappa K."/>
        </authorList>
    </citation>
    <scope>NUCLEOTIDE SEQUENCE [LARGE SCALE GENOMIC DNA]</scope>
    <source>
        <strain evidence="15 17">Hillstone_2</strain>
    </source>
</reference>
<dbReference type="Proteomes" id="UP000308133">
    <property type="component" value="Unassembled WGS sequence"/>
</dbReference>
<comment type="caution">
    <text evidence="14">The sequence shown here is derived from an EMBL/GenBank/DDBJ whole genome shotgun (WGS) entry which is preliminary data.</text>
</comment>
<evidence type="ECO:0000256" key="5">
    <source>
        <dbReference type="ARBA" id="ARBA00022729"/>
    </source>
</evidence>
<dbReference type="Pfam" id="PF10681">
    <property type="entry name" value="Rot1"/>
    <property type="match status" value="1"/>
</dbReference>
<feature type="region of interest" description="Disordered" evidence="11">
    <location>
        <begin position="184"/>
        <end position="206"/>
    </location>
</feature>
<dbReference type="EMBL" id="PTQR01000039">
    <property type="protein sequence ID" value="TKX24718.1"/>
    <property type="molecule type" value="Genomic_DNA"/>
</dbReference>
<dbReference type="GO" id="GO:0005789">
    <property type="term" value="C:endoplasmic reticulum membrane"/>
    <property type="evidence" value="ECO:0007669"/>
    <property type="project" value="UniProtKB-SubCell"/>
</dbReference>
<evidence type="ECO:0000256" key="3">
    <source>
        <dbReference type="ARBA" id="ARBA00017291"/>
    </source>
</evidence>
<dbReference type="EMBL" id="NHZQ01000087">
    <property type="protein sequence ID" value="PSK54134.1"/>
    <property type="molecule type" value="Genomic_DNA"/>
</dbReference>
<keyword evidence="4 12" id="KW-0812">Transmembrane</keyword>
<evidence type="ECO:0000256" key="11">
    <source>
        <dbReference type="SAM" id="MobiDB-lite"/>
    </source>
</evidence>
<evidence type="ECO:0000256" key="6">
    <source>
        <dbReference type="ARBA" id="ARBA00022824"/>
    </source>
</evidence>
<gene>
    <name evidence="14" type="ORF">B9Z65_7940</name>
    <name evidence="15" type="ORF">C1H76_3328</name>
</gene>
<protein>
    <recommendedName>
        <fullName evidence="3 10">Protein ROT1</fullName>
    </recommendedName>
</protein>
<evidence type="ECO:0000256" key="8">
    <source>
        <dbReference type="ARBA" id="ARBA00023136"/>
    </source>
</evidence>
<evidence type="ECO:0000313" key="14">
    <source>
        <dbReference type="EMBL" id="PSK54134.1"/>
    </source>
</evidence>
<organism evidence="14 16">
    <name type="scientific">Elsinoe australis</name>
    <dbReference type="NCBI Taxonomy" id="40998"/>
    <lineage>
        <taxon>Eukaryota</taxon>
        <taxon>Fungi</taxon>
        <taxon>Dikarya</taxon>
        <taxon>Ascomycota</taxon>
        <taxon>Pezizomycotina</taxon>
        <taxon>Dothideomycetes</taxon>
        <taxon>Dothideomycetidae</taxon>
        <taxon>Myriangiales</taxon>
        <taxon>Elsinoaceae</taxon>
        <taxon>Elsinoe</taxon>
    </lineage>
</organism>
<evidence type="ECO:0000256" key="9">
    <source>
        <dbReference type="ARBA" id="ARBA00024969"/>
    </source>
</evidence>
<dbReference type="InterPro" id="IPR019623">
    <property type="entry name" value="Rot1"/>
</dbReference>
<keyword evidence="6 10" id="KW-0256">Endoplasmic reticulum</keyword>
<feature type="signal peptide" evidence="13">
    <location>
        <begin position="1"/>
        <end position="21"/>
    </location>
</feature>
<keyword evidence="8 10" id="KW-0472">Membrane</keyword>
<dbReference type="STRING" id="40998.A0A2P8A0Y9"/>
<evidence type="ECO:0000313" key="16">
    <source>
        <dbReference type="Proteomes" id="UP000243723"/>
    </source>
</evidence>
<name>A0A2P8A0Y9_9PEZI</name>
<accession>A0A2P8A0Y9</accession>
<reference evidence="14 16" key="1">
    <citation type="submission" date="2017-05" db="EMBL/GenBank/DDBJ databases">
        <title>Draft genome sequence of Elsinoe australis.</title>
        <authorList>
            <person name="Cheng Q."/>
        </authorList>
    </citation>
    <scope>NUCLEOTIDE SEQUENCE [LARGE SCALE GENOMIC DNA]</scope>
    <source>
        <strain evidence="14 16">NL1</strain>
    </source>
</reference>
<evidence type="ECO:0000256" key="10">
    <source>
        <dbReference type="PIRNR" id="PIRNR017290"/>
    </source>
</evidence>
<sequence length="258" mass="28829">MKPSLASVISGGIALLSAVNAQGVWPEELVGTWSTKSNKTVTGPGFYDPVKDEFIEPDRTGFSYSFTADGHFEEAYYRAIANPQNPQCPSGIMQWQHGQWTQNPNGSLTLTPIAVDGRQLISTPCQYDNGIYTRYNQTELFKTYQVQTDPYSKRPRLDLFQFDGAPLNPMYLMYSPPQMLPTSTLNPTSTSSAGAKATGKSRKAKRDNMEVPINWKMGGRKSMVQHAMNPDWWWWMGMSFTGVGGLLYFGPRRMGIAL</sequence>
<evidence type="ECO:0000313" key="17">
    <source>
        <dbReference type="Proteomes" id="UP000308133"/>
    </source>
</evidence>
<evidence type="ECO:0000256" key="7">
    <source>
        <dbReference type="ARBA" id="ARBA00022989"/>
    </source>
</evidence>
<dbReference type="PIRSF" id="PIRSF017290">
    <property type="entry name" value="ROT1_prd"/>
    <property type="match status" value="1"/>
</dbReference>
<evidence type="ECO:0000256" key="1">
    <source>
        <dbReference type="ARBA" id="ARBA00004115"/>
    </source>
</evidence>
<evidence type="ECO:0000256" key="4">
    <source>
        <dbReference type="ARBA" id="ARBA00022692"/>
    </source>
</evidence>
<proteinExistence type="inferred from homology"/>
<keyword evidence="16" id="KW-1185">Reference proteome</keyword>
<dbReference type="OrthoDB" id="5327821at2759"/>
<evidence type="ECO:0000256" key="12">
    <source>
        <dbReference type="SAM" id="Phobius"/>
    </source>
</evidence>
<evidence type="ECO:0000256" key="13">
    <source>
        <dbReference type="SAM" id="SignalP"/>
    </source>
</evidence>
<keyword evidence="7 12" id="KW-1133">Transmembrane helix</keyword>
<dbReference type="GO" id="GO:0006458">
    <property type="term" value="P:'de novo' protein folding"/>
    <property type="evidence" value="ECO:0007669"/>
    <property type="project" value="InterPro"/>
</dbReference>
<comment type="subcellular location">
    <subcellularLocation>
        <location evidence="1">Endoplasmic reticulum membrane</location>
        <topology evidence="1">Single-pass type I membrane protein</topology>
    </subcellularLocation>
</comment>
<feature type="chain" id="PRO_5033317752" description="Protein ROT1" evidence="13">
    <location>
        <begin position="22"/>
        <end position="258"/>
    </location>
</feature>
<dbReference type="AlphaFoldDB" id="A0A2P8A0Y9"/>
<dbReference type="Proteomes" id="UP000243723">
    <property type="component" value="Unassembled WGS sequence"/>
</dbReference>
<dbReference type="GO" id="GO:0051082">
    <property type="term" value="F:unfolded protein binding"/>
    <property type="evidence" value="ECO:0007669"/>
    <property type="project" value="TreeGrafter"/>
</dbReference>